<dbReference type="EC" id="3.5.1.28" evidence="2"/>
<comment type="catalytic activity">
    <reaction evidence="1">
        <text>Hydrolyzes the link between N-acetylmuramoyl residues and L-amino acid residues in certain cell-wall glycopeptides.</text>
        <dbReference type="EC" id="3.5.1.28"/>
    </reaction>
</comment>
<evidence type="ECO:0000313" key="6">
    <source>
        <dbReference type="Proteomes" id="UP001196068"/>
    </source>
</evidence>
<feature type="domain" description="MurNAc-LAA" evidence="4">
    <location>
        <begin position="219"/>
        <end position="371"/>
    </location>
</feature>
<keyword evidence="6" id="KW-1185">Reference proteome</keyword>
<dbReference type="AlphaFoldDB" id="A0AAF1JV82"/>
<dbReference type="GO" id="GO:0008745">
    <property type="term" value="F:N-acetylmuramoyl-L-alanine amidase activity"/>
    <property type="evidence" value="ECO:0007669"/>
    <property type="project" value="UniProtKB-EC"/>
</dbReference>
<dbReference type="GO" id="GO:0030288">
    <property type="term" value="C:outer membrane-bounded periplasmic space"/>
    <property type="evidence" value="ECO:0007669"/>
    <property type="project" value="TreeGrafter"/>
</dbReference>
<sequence length="376" mass="39914">MPADERPGLTRRHWLFAGLIVGLLPQATLAQALPLRISNGARRARLTLILGAGQRYAINAAAGPDRLIIQLPELAWPAAGLPARGGLIAELRFEPAASRLTVLLSEPARVRLRPGPAVPGELRLELTPVEEDAFARLVRAREPLLRGSLAATARARPLVVIDAGHGGRDPGTIGADGTLEKRITLATALELKRQLEAGGQVRVAMTRTRDIFVPLAARVDLARRQEAALFLSIHADSAPGARGASVYTLSDTATDPLSEALARRENNADAMGGLRLPSVTPEVASILLSLMRAETQAGSARIARLAVNELGEATALLPNTHRQAAFVVLKSPETPSALVELGFLSSSADEAALRRPTHRARLAQALARAVEGYVRA</sequence>
<reference evidence="5" key="1">
    <citation type="submission" date="2020-01" db="EMBL/GenBank/DDBJ databases">
        <authorList>
            <person name="Rat A."/>
        </authorList>
    </citation>
    <scope>NUCLEOTIDE SEQUENCE</scope>
    <source>
        <strain evidence="5">LMG 28251</strain>
    </source>
</reference>
<dbReference type="PANTHER" id="PTHR30404">
    <property type="entry name" value="N-ACETYLMURAMOYL-L-ALANINE AMIDASE"/>
    <property type="match status" value="1"/>
</dbReference>
<evidence type="ECO:0000256" key="3">
    <source>
        <dbReference type="ARBA" id="ARBA00022801"/>
    </source>
</evidence>
<accession>A0AAF1JV82</accession>
<dbReference type="Proteomes" id="UP001196068">
    <property type="component" value="Unassembled WGS sequence"/>
</dbReference>
<organism evidence="5 6">
    <name type="scientific">Plastoroseomonas arctica</name>
    <dbReference type="NCBI Taxonomy" id="1509237"/>
    <lineage>
        <taxon>Bacteria</taxon>
        <taxon>Pseudomonadati</taxon>
        <taxon>Pseudomonadota</taxon>
        <taxon>Alphaproteobacteria</taxon>
        <taxon>Acetobacterales</taxon>
        <taxon>Acetobacteraceae</taxon>
        <taxon>Plastoroseomonas</taxon>
    </lineage>
</organism>
<proteinExistence type="predicted"/>
<dbReference type="CDD" id="cd02696">
    <property type="entry name" value="MurNAc-LAA"/>
    <property type="match status" value="1"/>
</dbReference>
<dbReference type="GO" id="GO:0009253">
    <property type="term" value="P:peptidoglycan catabolic process"/>
    <property type="evidence" value="ECO:0007669"/>
    <property type="project" value="InterPro"/>
</dbReference>
<dbReference type="InterPro" id="IPR002508">
    <property type="entry name" value="MurNAc-LAA_cat"/>
</dbReference>
<dbReference type="SUPFAM" id="SSF53187">
    <property type="entry name" value="Zn-dependent exopeptidases"/>
    <property type="match status" value="1"/>
</dbReference>
<dbReference type="InterPro" id="IPR050695">
    <property type="entry name" value="N-acetylmuramoyl_amidase_3"/>
</dbReference>
<dbReference type="RefSeq" id="WP_211873237.1">
    <property type="nucleotide sequence ID" value="NZ_JAAEDH010000003.1"/>
</dbReference>
<dbReference type="SMART" id="SM00646">
    <property type="entry name" value="Ami_3"/>
    <property type="match status" value="1"/>
</dbReference>
<dbReference type="PANTHER" id="PTHR30404:SF0">
    <property type="entry name" value="N-ACETYLMURAMOYL-L-ALANINE AMIDASE AMIC"/>
    <property type="match status" value="1"/>
</dbReference>
<evidence type="ECO:0000259" key="4">
    <source>
        <dbReference type="SMART" id="SM00646"/>
    </source>
</evidence>
<evidence type="ECO:0000313" key="5">
    <source>
        <dbReference type="EMBL" id="MBR0654427.1"/>
    </source>
</evidence>
<dbReference type="Pfam" id="PF01520">
    <property type="entry name" value="Amidase_3"/>
    <property type="match status" value="1"/>
</dbReference>
<protein>
    <recommendedName>
        <fullName evidence="2">N-acetylmuramoyl-L-alanine amidase</fullName>
        <ecNumber evidence="2">3.5.1.28</ecNumber>
    </recommendedName>
</protein>
<gene>
    <name evidence="5" type="ORF">GXW79_04965</name>
</gene>
<evidence type="ECO:0000256" key="1">
    <source>
        <dbReference type="ARBA" id="ARBA00001561"/>
    </source>
</evidence>
<comment type="caution">
    <text evidence="5">The sequence shown here is derived from an EMBL/GenBank/DDBJ whole genome shotgun (WGS) entry which is preliminary data.</text>
</comment>
<name>A0AAF1JV82_9PROT</name>
<dbReference type="Gene3D" id="3.40.630.40">
    <property type="entry name" value="Zn-dependent exopeptidases"/>
    <property type="match status" value="1"/>
</dbReference>
<dbReference type="EMBL" id="JAAEDH010000003">
    <property type="protein sequence ID" value="MBR0654427.1"/>
    <property type="molecule type" value="Genomic_DNA"/>
</dbReference>
<reference evidence="5" key="2">
    <citation type="journal article" date="2021" name="Syst. Appl. Microbiol.">
        <title>Roseomonas hellenica sp. nov., isolated from roots of wild-growing Alkanna tinctoria.</title>
        <authorList>
            <person name="Rat A."/>
            <person name="Naranjo H.D."/>
            <person name="Lebbe L."/>
            <person name="Cnockaert M."/>
            <person name="Krigas N."/>
            <person name="Grigoriadou K."/>
            <person name="Maloupa E."/>
            <person name="Willems A."/>
        </authorList>
    </citation>
    <scope>NUCLEOTIDE SEQUENCE</scope>
    <source>
        <strain evidence="5">LMG 28251</strain>
    </source>
</reference>
<keyword evidence="3" id="KW-0378">Hydrolase</keyword>
<evidence type="ECO:0000256" key="2">
    <source>
        <dbReference type="ARBA" id="ARBA00011901"/>
    </source>
</evidence>